<dbReference type="NCBIfam" id="TIGR00096">
    <property type="entry name" value="16S rRNA (cytidine(1402)-2'-O)-methyltransferase"/>
    <property type="match status" value="1"/>
</dbReference>
<dbReference type="Pfam" id="PF00590">
    <property type="entry name" value="TP_methylase"/>
    <property type="match status" value="1"/>
</dbReference>
<dbReference type="GO" id="GO:0006364">
    <property type="term" value="P:rRNA processing"/>
    <property type="evidence" value="ECO:0007669"/>
    <property type="project" value="UniProtKB-KW"/>
</dbReference>
<dbReference type="InterPro" id="IPR008189">
    <property type="entry name" value="rRNA_ssu_MeTfrase_I"/>
</dbReference>
<dbReference type="CDD" id="cd11648">
    <property type="entry name" value="RsmI"/>
    <property type="match status" value="1"/>
</dbReference>
<dbReference type="SUPFAM" id="SSF53790">
    <property type="entry name" value="Tetrapyrrole methylase"/>
    <property type="match status" value="1"/>
</dbReference>
<dbReference type="InterPro" id="IPR014777">
    <property type="entry name" value="4pyrrole_Mease_sub1"/>
</dbReference>
<proteinExistence type="inferred from homology"/>
<dbReference type="AlphaFoldDB" id="A0A0F9IQX0"/>
<reference evidence="7" key="1">
    <citation type="journal article" date="2015" name="Nature">
        <title>Complex archaea that bridge the gap between prokaryotes and eukaryotes.</title>
        <authorList>
            <person name="Spang A."/>
            <person name="Saw J.H."/>
            <person name="Jorgensen S.L."/>
            <person name="Zaremba-Niedzwiedzka K."/>
            <person name="Martijn J."/>
            <person name="Lind A.E."/>
            <person name="van Eijk R."/>
            <person name="Schleper C."/>
            <person name="Guy L."/>
            <person name="Ettema T.J."/>
        </authorList>
    </citation>
    <scope>NUCLEOTIDE SEQUENCE</scope>
</reference>
<dbReference type="HAMAP" id="MF_01877">
    <property type="entry name" value="16SrRNA_methyltr_I"/>
    <property type="match status" value="1"/>
</dbReference>
<dbReference type="EMBL" id="LAZR01018513">
    <property type="protein sequence ID" value="KKL96130.1"/>
    <property type="molecule type" value="Genomic_DNA"/>
</dbReference>
<dbReference type="InterPro" id="IPR014776">
    <property type="entry name" value="4pyrrole_Mease_sub2"/>
</dbReference>
<dbReference type="PANTHER" id="PTHR46111:SF1">
    <property type="entry name" value="RIBOSOMAL RNA SMALL SUBUNIT METHYLTRANSFERASE I"/>
    <property type="match status" value="1"/>
</dbReference>
<dbReference type="InterPro" id="IPR035996">
    <property type="entry name" value="4pyrrol_Methylase_sf"/>
</dbReference>
<sequence length="224" mass="24961">MSGILYVVATPIGNLRDISLRALDVLRAVDIILAEDTRVTRKLLTHHSISTQVKRYNEHAPQRVYEDVLKRLRNGERIALVSDAGTPGISDPGAQLVGRVRAELPETHIEAVPGPSAVITALSVSGIPANEFTFLGYPPAKRKRAKFFEKVANVLIRPVVLYESPHRLQKTLEGLIDVFGASERIFIARELTKIYEEHFMGTLIEAQEHFINKHGKGEFVLILP</sequence>
<evidence type="ECO:0000256" key="4">
    <source>
        <dbReference type="ARBA" id="ARBA00022679"/>
    </source>
</evidence>
<evidence type="ECO:0000256" key="3">
    <source>
        <dbReference type="ARBA" id="ARBA00022603"/>
    </source>
</evidence>
<evidence type="ECO:0000313" key="7">
    <source>
        <dbReference type="EMBL" id="KKL96130.1"/>
    </source>
</evidence>
<dbReference type="FunFam" id="3.40.1010.10:FF:000007">
    <property type="entry name" value="Ribosomal RNA small subunit methyltransferase I"/>
    <property type="match status" value="1"/>
</dbReference>
<evidence type="ECO:0000256" key="2">
    <source>
        <dbReference type="ARBA" id="ARBA00022552"/>
    </source>
</evidence>
<dbReference type="GO" id="GO:0008168">
    <property type="term" value="F:methyltransferase activity"/>
    <property type="evidence" value="ECO:0007669"/>
    <property type="project" value="UniProtKB-KW"/>
</dbReference>
<dbReference type="Gene3D" id="3.30.950.10">
    <property type="entry name" value="Methyltransferase, Cobalt-precorrin-4 Transmethylase, Domain 2"/>
    <property type="match status" value="1"/>
</dbReference>
<accession>A0A0F9IQX0</accession>
<evidence type="ECO:0000256" key="1">
    <source>
        <dbReference type="ARBA" id="ARBA00022490"/>
    </source>
</evidence>
<dbReference type="PROSITE" id="PS01296">
    <property type="entry name" value="RSMI"/>
    <property type="match status" value="1"/>
</dbReference>
<keyword evidence="1" id="KW-0963">Cytoplasm</keyword>
<name>A0A0F9IQX0_9ZZZZ</name>
<comment type="caution">
    <text evidence="7">The sequence shown here is derived from an EMBL/GenBank/DDBJ whole genome shotgun (WGS) entry which is preliminary data.</text>
</comment>
<gene>
    <name evidence="7" type="ORF">LCGC14_1847570</name>
</gene>
<evidence type="ECO:0000259" key="6">
    <source>
        <dbReference type="Pfam" id="PF00590"/>
    </source>
</evidence>
<dbReference type="GO" id="GO:0032259">
    <property type="term" value="P:methylation"/>
    <property type="evidence" value="ECO:0007669"/>
    <property type="project" value="UniProtKB-KW"/>
</dbReference>
<feature type="domain" description="Tetrapyrrole methylase" evidence="6">
    <location>
        <begin position="5"/>
        <end position="205"/>
    </location>
</feature>
<dbReference type="InterPro" id="IPR000878">
    <property type="entry name" value="4pyrrol_Mease"/>
</dbReference>
<keyword evidence="4" id="KW-0808">Transferase</keyword>
<dbReference type="FunFam" id="3.30.950.10:FF:000002">
    <property type="entry name" value="Ribosomal RNA small subunit methyltransferase I"/>
    <property type="match status" value="1"/>
</dbReference>
<keyword evidence="2" id="KW-0698">rRNA processing</keyword>
<evidence type="ECO:0000256" key="5">
    <source>
        <dbReference type="ARBA" id="ARBA00022691"/>
    </source>
</evidence>
<protein>
    <recommendedName>
        <fullName evidence="6">Tetrapyrrole methylase domain-containing protein</fullName>
    </recommendedName>
</protein>
<dbReference type="Gene3D" id="3.40.1010.10">
    <property type="entry name" value="Cobalt-precorrin-4 Transmethylase, Domain 1"/>
    <property type="match status" value="1"/>
</dbReference>
<dbReference type="PANTHER" id="PTHR46111">
    <property type="entry name" value="RIBOSOMAL RNA SMALL SUBUNIT METHYLTRANSFERASE I"/>
    <property type="match status" value="1"/>
</dbReference>
<organism evidence="7">
    <name type="scientific">marine sediment metagenome</name>
    <dbReference type="NCBI Taxonomy" id="412755"/>
    <lineage>
        <taxon>unclassified sequences</taxon>
        <taxon>metagenomes</taxon>
        <taxon>ecological metagenomes</taxon>
    </lineage>
</organism>
<dbReference type="PIRSF" id="PIRSF005917">
    <property type="entry name" value="MTase_YraL"/>
    <property type="match status" value="1"/>
</dbReference>
<keyword evidence="5" id="KW-0949">S-adenosyl-L-methionine</keyword>
<dbReference type="InterPro" id="IPR018063">
    <property type="entry name" value="SAM_MeTrfase_RsmI_CS"/>
</dbReference>
<keyword evidence="3" id="KW-0489">Methyltransferase</keyword>